<protein>
    <submittedName>
        <fullName evidence="2">Klarsicht protein</fullName>
    </submittedName>
</protein>
<feature type="compositionally biased region" description="Polar residues" evidence="1">
    <location>
        <begin position="1"/>
        <end position="19"/>
    </location>
</feature>
<gene>
    <name evidence="2" type="primary">klar_2</name>
    <name evidence="2" type="ORF">Bhyg_15556</name>
</gene>
<organism evidence="2 3">
    <name type="scientific">Pseudolycoriella hygida</name>
    <dbReference type="NCBI Taxonomy" id="35572"/>
    <lineage>
        <taxon>Eukaryota</taxon>
        <taxon>Metazoa</taxon>
        <taxon>Ecdysozoa</taxon>
        <taxon>Arthropoda</taxon>
        <taxon>Hexapoda</taxon>
        <taxon>Insecta</taxon>
        <taxon>Pterygota</taxon>
        <taxon>Neoptera</taxon>
        <taxon>Endopterygota</taxon>
        <taxon>Diptera</taxon>
        <taxon>Nematocera</taxon>
        <taxon>Sciaroidea</taxon>
        <taxon>Sciaridae</taxon>
        <taxon>Pseudolycoriella</taxon>
    </lineage>
</organism>
<dbReference type="OrthoDB" id="10041151at2759"/>
<reference evidence="2" key="1">
    <citation type="submission" date="2022-07" db="EMBL/GenBank/DDBJ databases">
        <authorList>
            <person name="Trinca V."/>
            <person name="Uliana J.V.C."/>
            <person name="Torres T.T."/>
            <person name="Ward R.J."/>
            <person name="Monesi N."/>
        </authorList>
    </citation>
    <scope>NUCLEOTIDE SEQUENCE</scope>
    <source>
        <strain evidence="2">HSMRA1968</strain>
        <tissue evidence="2">Whole embryos</tissue>
    </source>
</reference>
<comment type="caution">
    <text evidence="2">The sequence shown here is derived from an EMBL/GenBank/DDBJ whole genome shotgun (WGS) entry which is preliminary data.</text>
</comment>
<evidence type="ECO:0000313" key="3">
    <source>
        <dbReference type="Proteomes" id="UP001151699"/>
    </source>
</evidence>
<sequence length="193" mass="21542">MDSEAQTPGSMKQSVSMTSLPPPGPQEVSDMAVAKMRLERPYNSLKKKRNSERDIWRNSWGSGHSHASSCSIHSSAGNGKDDFWAALQPNYNYIMDTNLMDSCRDARCEFEGASAAAAGVQENCCEKSIGLSTRTQSLVGDPRRLRRWLREMENEMTKAPSISTASKMKSAELKRRLNEHSVVNAHKKTIIFM</sequence>
<name>A0A9Q0MM34_9DIPT</name>
<evidence type="ECO:0000256" key="1">
    <source>
        <dbReference type="SAM" id="MobiDB-lite"/>
    </source>
</evidence>
<dbReference type="Proteomes" id="UP001151699">
    <property type="component" value="Unassembled WGS sequence"/>
</dbReference>
<dbReference type="EMBL" id="WJQU01001632">
    <property type="protein sequence ID" value="KAJ6633845.1"/>
    <property type="molecule type" value="Genomic_DNA"/>
</dbReference>
<feature type="non-terminal residue" evidence="2">
    <location>
        <position position="1"/>
    </location>
</feature>
<proteinExistence type="predicted"/>
<accession>A0A9Q0MM34</accession>
<feature type="region of interest" description="Disordered" evidence="1">
    <location>
        <begin position="1"/>
        <end position="28"/>
    </location>
</feature>
<evidence type="ECO:0000313" key="2">
    <source>
        <dbReference type="EMBL" id="KAJ6633845.1"/>
    </source>
</evidence>
<keyword evidence="3" id="KW-1185">Reference proteome</keyword>
<dbReference type="AlphaFoldDB" id="A0A9Q0MM34"/>